<name>A0AAV9SEQ8_9TELE</name>
<gene>
    <name evidence="2" type="ORF">CRENBAI_007827</name>
</gene>
<dbReference type="EMBL" id="JAHHUM010000454">
    <property type="protein sequence ID" value="KAK5619762.1"/>
    <property type="molecule type" value="Genomic_DNA"/>
</dbReference>
<feature type="region of interest" description="Disordered" evidence="1">
    <location>
        <begin position="109"/>
        <end position="155"/>
    </location>
</feature>
<evidence type="ECO:0000313" key="2">
    <source>
        <dbReference type="EMBL" id="KAK5619762.1"/>
    </source>
</evidence>
<dbReference type="AlphaFoldDB" id="A0AAV9SEQ8"/>
<comment type="caution">
    <text evidence="2">The sequence shown here is derived from an EMBL/GenBank/DDBJ whole genome shotgun (WGS) entry which is preliminary data.</text>
</comment>
<dbReference type="Proteomes" id="UP001311232">
    <property type="component" value="Unassembled WGS sequence"/>
</dbReference>
<sequence>MRSDQQGLRRQADPQQRQELRRRQNLQWMLKQEGLVQMWEARQRLVRTLALAAVDKECWVAAAADKECWAATAEEEESSAAAAEDEERWTAAATVAVRGGQQWSLWCKEGAATGRQGTSARSAEAGPVRPRASRNPYARNPPPSLKEEEDVSTDI</sequence>
<protein>
    <submittedName>
        <fullName evidence="2">Uncharacterized protein</fullName>
    </submittedName>
</protein>
<keyword evidence="3" id="KW-1185">Reference proteome</keyword>
<accession>A0AAV9SEQ8</accession>
<evidence type="ECO:0000256" key="1">
    <source>
        <dbReference type="SAM" id="MobiDB-lite"/>
    </source>
</evidence>
<reference evidence="2 3" key="1">
    <citation type="submission" date="2021-06" db="EMBL/GenBank/DDBJ databases">
        <authorList>
            <person name="Palmer J.M."/>
        </authorList>
    </citation>
    <scope>NUCLEOTIDE SEQUENCE [LARGE SCALE GENOMIC DNA]</scope>
    <source>
        <strain evidence="2 3">MEX-2019</strain>
        <tissue evidence="2">Muscle</tissue>
    </source>
</reference>
<evidence type="ECO:0000313" key="3">
    <source>
        <dbReference type="Proteomes" id="UP001311232"/>
    </source>
</evidence>
<organism evidence="2 3">
    <name type="scientific">Crenichthys baileyi</name>
    <name type="common">White River springfish</name>
    <dbReference type="NCBI Taxonomy" id="28760"/>
    <lineage>
        <taxon>Eukaryota</taxon>
        <taxon>Metazoa</taxon>
        <taxon>Chordata</taxon>
        <taxon>Craniata</taxon>
        <taxon>Vertebrata</taxon>
        <taxon>Euteleostomi</taxon>
        <taxon>Actinopterygii</taxon>
        <taxon>Neopterygii</taxon>
        <taxon>Teleostei</taxon>
        <taxon>Neoteleostei</taxon>
        <taxon>Acanthomorphata</taxon>
        <taxon>Ovalentaria</taxon>
        <taxon>Atherinomorphae</taxon>
        <taxon>Cyprinodontiformes</taxon>
        <taxon>Goodeidae</taxon>
        <taxon>Crenichthys</taxon>
    </lineage>
</organism>
<proteinExistence type="predicted"/>